<accession>A0A7R9E3L4</accession>
<reference evidence="9" key="1">
    <citation type="submission" date="2020-11" db="EMBL/GenBank/DDBJ databases">
        <authorList>
            <person name="Tran Van P."/>
        </authorList>
    </citation>
    <scope>NUCLEOTIDE SEQUENCE</scope>
</reference>
<dbReference type="FunFam" id="3.20.20.220:FF:000029">
    <property type="entry name" value="Proline dehydrogenase"/>
    <property type="match status" value="1"/>
</dbReference>
<dbReference type="EMBL" id="OB793259">
    <property type="protein sequence ID" value="CAD7426721.1"/>
    <property type="molecule type" value="Genomic_DNA"/>
</dbReference>
<feature type="domain" description="Proline dehydrogenase" evidence="8">
    <location>
        <begin position="560"/>
        <end position="997"/>
    </location>
</feature>
<dbReference type="Gene3D" id="3.20.20.220">
    <property type="match status" value="2"/>
</dbReference>
<evidence type="ECO:0000313" key="9">
    <source>
        <dbReference type="EMBL" id="CAD7426721.1"/>
    </source>
</evidence>
<dbReference type="InterPro" id="IPR029041">
    <property type="entry name" value="FAD-linked_oxidoreductase-like"/>
</dbReference>
<keyword evidence="4" id="KW-0560">Oxidoreductase</keyword>
<dbReference type="SUPFAM" id="SSF51730">
    <property type="entry name" value="FAD-linked oxidoreductase"/>
    <property type="match status" value="1"/>
</dbReference>
<evidence type="ECO:0000256" key="2">
    <source>
        <dbReference type="ARBA" id="ARBA00005869"/>
    </source>
</evidence>
<gene>
    <name evidence="9" type="ORF">TMSB3V08_LOCUS3595</name>
</gene>
<evidence type="ECO:0000256" key="5">
    <source>
        <dbReference type="ARBA" id="ARBA00023062"/>
    </source>
</evidence>
<evidence type="ECO:0000256" key="3">
    <source>
        <dbReference type="ARBA" id="ARBA00012695"/>
    </source>
</evidence>
<dbReference type="InterPro" id="IPR002872">
    <property type="entry name" value="Proline_DH_dom"/>
</dbReference>
<evidence type="ECO:0000259" key="8">
    <source>
        <dbReference type="Pfam" id="PF01619"/>
    </source>
</evidence>
<evidence type="ECO:0000256" key="1">
    <source>
        <dbReference type="ARBA" id="ARBA00004739"/>
    </source>
</evidence>
<evidence type="ECO:0000256" key="4">
    <source>
        <dbReference type="ARBA" id="ARBA00023002"/>
    </source>
</evidence>
<evidence type="ECO:0000256" key="6">
    <source>
        <dbReference type="ARBA" id="ARBA00041059"/>
    </source>
</evidence>
<dbReference type="PANTHER" id="PTHR13914">
    <property type="entry name" value="PROLINE OXIDASE"/>
    <property type="match status" value="1"/>
</dbReference>
<dbReference type="GO" id="GO:0005739">
    <property type="term" value="C:mitochondrion"/>
    <property type="evidence" value="ECO:0007669"/>
    <property type="project" value="TreeGrafter"/>
</dbReference>
<proteinExistence type="inferred from homology"/>
<dbReference type="GO" id="GO:0071949">
    <property type="term" value="F:FAD binding"/>
    <property type="evidence" value="ECO:0007669"/>
    <property type="project" value="TreeGrafter"/>
</dbReference>
<dbReference type="GO" id="GO:0004657">
    <property type="term" value="F:proline dehydrogenase activity"/>
    <property type="evidence" value="ECO:0007669"/>
    <property type="project" value="UniProtKB-EC"/>
</dbReference>
<dbReference type="GO" id="GO:0010133">
    <property type="term" value="P:L-proline catabolic process to L-glutamate"/>
    <property type="evidence" value="ECO:0007669"/>
    <property type="project" value="TreeGrafter"/>
</dbReference>
<name>A0A7R9E3L4_9NEOP</name>
<comment type="similarity">
    <text evidence="2">Belongs to the proline oxidase family.</text>
</comment>
<dbReference type="AlphaFoldDB" id="A0A7R9E3L4"/>
<dbReference type="PANTHER" id="PTHR13914:SF0">
    <property type="entry name" value="PROLINE DEHYDROGENASE 1, MITOCHONDRIAL"/>
    <property type="match status" value="1"/>
</dbReference>
<sequence length="1028" mass="116673">MDGQESACKQAIPIERLQYVDKDSANIFGLRVPCGQHNEPSSLLSQFSRQKCYLFIQVAHLSSRVARLNARLANLAVPLMVFIKFNWPFPTSVKIMLAVKHITPQTVCNLFAKASFPKSAITIVANENENNTQTDLEHLKPFRDAAADFASIDYAMYFKEPSTDIGEVVISATAEGNYILTVMRLELEGQLDVKKDYITSQVEDVVTQKGENLEEKGTSVTLFSIRVKQILDYGGMAIAPYTQHVFTLWPYTTQSCVSSRPLGAMELYTHHGYFPYMAAVALMRPTGLIRFRGHKMKPWNLKLSQGRYTHQFKSMGTIPTEQLLPVGEARTNSCAHISRGHFNHSWRQLTSAPVDPITVNYRFAAPDLSHGLATQRSNPSVPILVLGSTQAHEVHDQSLCRADRQNIKNVGHQSLYKAVTYAAASAVFAFKHTNMIPEYNQTIGSKEDKGGGADRGKGVSRWLRMDSGTLSKDRRVKGERLSFQPRVSEDGVVIVSANIQSVKTFDVYGGRYIGRVTSRDPDIMKITRAIVGDYLFKVLMKGTFYGHFVAGEDTIAIRPTLERLRSFGVKPILDYSVEEDISQEEAERREVESFADRRYKVQSARTYFYLNEAQCERNLDVFQECLEKVSVYKKFNNLINLVGATYGTGICAIKMTALGRPQLLLQLSEVIMRTRQYMAEVVGGGGNVLTHHVLPEELEKKFEQAHMLKDAPVQKFLDKITYDKEGVIHLFPWSGIIDENQQLSETFRVPDLKSGRMVRLLTQLTPKEEEMFRNMIRRIDSLCKMATNLDVRIMVDAEQTYFQPAITRITLEMMRKYNQNKAVIFNTYQCYLKNAYKEATTDLEQAKRQNFFFGAKLVRGAYLEQERARAAALGYPDPTNNSFESTTEMYHQTLTECLRRIQDLKDKGEEKKIAIMVASHNEHTVRFAIEKMKEIGILPQDKVICFGQLLGMCDYITFPLGQAGYSAYKYIPYGPINEVLPYLSRRAHENKGILKKIKKEKRLLLSEIGRRITNGQIIYTPKGNYTPV</sequence>
<dbReference type="EC" id="1.5.5.2" evidence="3"/>
<protein>
    <recommendedName>
        <fullName evidence="6">Proline dehydrogenase 1, mitochondrial</fullName>
        <ecNumber evidence="3">1.5.5.2</ecNumber>
    </recommendedName>
    <alternativeName>
        <fullName evidence="7">Proline oxidase</fullName>
    </alternativeName>
</protein>
<organism evidence="9">
    <name type="scientific">Timema monikensis</name>
    <dbReference type="NCBI Taxonomy" id="170555"/>
    <lineage>
        <taxon>Eukaryota</taxon>
        <taxon>Metazoa</taxon>
        <taxon>Ecdysozoa</taxon>
        <taxon>Arthropoda</taxon>
        <taxon>Hexapoda</taxon>
        <taxon>Insecta</taxon>
        <taxon>Pterygota</taxon>
        <taxon>Neoptera</taxon>
        <taxon>Polyneoptera</taxon>
        <taxon>Phasmatodea</taxon>
        <taxon>Timematodea</taxon>
        <taxon>Timematoidea</taxon>
        <taxon>Timematidae</taxon>
        <taxon>Timema</taxon>
    </lineage>
</organism>
<dbReference type="InterPro" id="IPR015659">
    <property type="entry name" value="Proline_oxidase"/>
</dbReference>
<dbReference type="Pfam" id="PF01619">
    <property type="entry name" value="Pro_dh"/>
    <property type="match status" value="1"/>
</dbReference>
<evidence type="ECO:0000256" key="7">
    <source>
        <dbReference type="ARBA" id="ARBA00041725"/>
    </source>
</evidence>
<comment type="pathway">
    <text evidence="1">Amino-acid degradation; L-proline degradation into L-glutamate; L-glutamate from L-proline: step 1/2.</text>
</comment>
<keyword evidence="5" id="KW-0642">Proline metabolism</keyword>